<proteinExistence type="predicted"/>
<evidence type="ECO:0000313" key="1">
    <source>
        <dbReference type="EMBL" id="MSS56700.1"/>
    </source>
</evidence>
<comment type="caution">
    <text evidence="1">The sequence shown here is derived from an EMBL/GenBank/DDBJ whole genome shotgun (WGS) entry which is preliminary data.</text>
</comment>
<name>A0A6N7V3G8_9FIRM</name>
<dbReference type="EMBL" id="VUMR01000039">
    <property type="protein sequence ID" value="MSS56700.1"/>
    <property type="molecule type" value="Genomic_DNA"/>
</dbReference>
<gene>
    <name evidence="1" type="ORF">FYJ55_07310</name>
</gene>
<dbReference type="SUPFAM" id="SSF52540">
    <property type="entry name" value="P-loop containing nucleoside triphosphate hydrolases"/>
    <property type="match status" value="1"/>
</dbReference>
<dbReference type="GO" id="GO:0016887">
    <property type="term" value="F:ATP hydrolysis activity"/>
    <property type="evidence" value="ECO:0007669"/>
    <property type="project" value="InterPro"/>
</dbReference>
<organism evidence="1 2">
    <name type="scientific">Holdemanella porci</name>
    <dbReference type="NCBI Taxonomy" id="2652276"/>
    <lineage>
        <taxon>Bacteria</taxon>
        <taxon>Bacillati</taxon>
        <taxon>Bacillota</taxon>
        <taxon>Erysipelotrichia</taxon>
        <taxon>Erysipelotrichales</taxon>
        <taxon>Erysipelotrichaceae</taxon>
        <taxon>Holdemanella</taxon>
    </lineage>
</organism>
<keyword evidence="2" id="KW-1185">Reference proteome</keyword>
<sequence length="222" mass="25799">MKSKELFCISKSNCVFFGSFNKTTAIYGPNNVGKSCLIKCIQAMKDILLNKKVKLTSNLFSNNSICELGITFLYRDMKYSYDIKYDTKLNQFIYESLTSKDIILYKRDLLNQIFDCKDEETKKFMFYMVSDNVLFHVMNTEYMKNIKDVFVSFAHTMDIISTTQWNGSSGAEKLIFLLKHIEPQRILIVDNLDDGLDFRVVNLILEMSTSSQLIFVVMLVYL</sequence>
<evidence type="ECO:0000313" key="2">
    <source>
        <dbReference type="Proteomes" id="UP000434241"/>
    </source>
</evidence>
<accession>A0A6N7V3G8</accession>
<dbReference type="GO" id="GO:0005524">
    <property type="term" value="F:ATP binding"/>
    <property type="evidence" value="ECO:0007669"/>
    <property type="project" value="InterPro"/>
</dbReference>
<dbReference type="Proteomes" id="UP000434241">
    <property type="component" value="Unassembled WGS sequence"/>
</dbReference>
<dbReference type="Gene3D" id="3.40.50.300">
    <property type="entry name" value="P-loop containing nucleotide triphosphate hydrolases"/>
    <property type="match status" value="1"/>
</dbReference>
<dbReference type="AlphaFoldDB" id="A0A6N7V3G8"/>
<protein>
    <submittedName>
        <fullName evidence="1">AAA family ATPase</fullName>
    </submittedName>
</protein>
<reference evidence="1 2" key="1">
    <citation type="submission" date="2019-08" db="EMBL/GenBank/DDBJ databases">
        <title>In-depth cultivation of the pig gut microbiome towards novel bacterial diversity and tailored functional studies.</title>
        <authorList>
            <person name="Wylensek D."/>
            <person name="Hitch T.C.A."/>
            <person name="Clavel T."/>
        </authorList>
    </citation>
    <scope>NUCLEOTIDE SEQUENCE [LARGE SCALE GENOMIC DNA]</scope>
    <source>
        <strain evidence="1 2">LKV-472-APC-3</strain>
    </source>
</reference>
<dbReference type="InterPro" id="IPR027417">
    <property type="entry name" value="P-loop_NTPase"/>
</dbReference>